<dbReference type="InterPro" id="IPR036282">
    <property type="entry name" value="Glutathione-S-Trfase_C_sf"/>
</dbReference>
<dbReference type="SUPFAM" id="SSF47616">
    <property type="entry name" value="GST C-terminal domain-like"/>
    <property type="match status" value="1"/>
</dbReference>
<evidence type="ECO:0000259" key="5">
    <source>
        <dbReference type="PROSITE" id="PS50405"/>
    </source>
</evidence>
<evidence type="ECO:0000313" key="7">
    <source>
        <dbReference type="Proteomes" id="UP000182508"/>
    </source>
</evidence>
<evidence type="ECO:0000256" key="3">
    <source>
        <dbReference type="PIRSR" id="PIRSR015753-3"/>
    </source>
</evidence>
<evidence type="ECO:0000313" key="6">
    <source>
        <dbReference type="EMBL" id="SDB17093.1"/>
    </source>
</evidence>
<dbReference type="InterPro" id="IPR036249">
    <property type="entry name" value="Thioredoxin-like_sf"/>
</dbReference>
<feature type="binding site" evidence="2">
    <location>
        <begin position="117"/>
        <end position="120"/>
    </location>
    <ligand>
        <name>glutathione</name>
        <dbReference type="ChEBI" id="CHEBI:57925"/>
    </ligand>
</feature>
<dbReference type="RefSeq" id="WP_074485731.1">
    <property type="nucleotide sequence ID" value="NZ_FMXP01000010.1"/>
</dbReference>
<dbReference type="InterPro" id="IPR004045">
    <property type="entry name" value="Glutathione_S-Trfase_N"/>
</dbReference>
<dbReference type="SUPFAM" id="SSF52833">
    <property type="entry name" value="Thioredoxin-like"/>
    <property type="match status" value="1"/>
</dbReference>
<dbReference type="PROSITE" id="PS50405">
    <property type="entry name" value="GST_CTER"/>
    <property type="match status" value="1"/>
</dbReference>
<organism evidence="6 7">
    <name type="scientific">Streptococcus henryi</name>
    <dbReference type="NCBI Taxonomy" id="439219"/>
    <lineage>
        <taxon>Bacteria</taxon>
        <taxon>Bacillati</taxon>
        <taxon>Bacillota</taxon>
        <taxon>Bacilli</taxon>
        <taxon>Lactobacillales</taxon>
        <taxon>Streptococcaceae</taxon>
        <taxon>Streptococcus</taxon>
    </lineage>
</organism>
<dbReference type="SFLD" id="SFLDG01148">
    <property type="entry name" value="Xi_(cytGST)"/>
    <property type="match status" value="1"/>
</dbReference>
<protein>
    <submittedName>
        <fullName evidence="6">Putative glutathione S-transferase</fullName>
    </submittedName>
</protein>
<evidence type="ECO:0000256" key="2">
    <source>
        <dbReference type="PIRSR" id="PIRSR015753-2"/>
    </source>
</evidence>
<dbReference type="EMBL" id="FMXP01000010">
    <property type="protein sequence ID" value="SDB17093.1"/>
    <property type="molecule type" value="Genomic_DNA"/>
</dbReference>
<accession>A0A1G6B9F6</accession>
<dbReference type="PANTHER" id="PTHR32419:SF6">
    <property type="entry name" value="GLUTATHIONE S-TRANSFERASE OMEGA-LIKE 1-RELATED"/>
    <property type="match status" value="1"/>
</dbReference>
<dbReference type="PANTHER" id="PTHR32419">
    <property type="entry name" value="GLUTATHIONYL-HYDROQUINONE REDUCTASE"/>
    <property type="match status" value="1"/>
</dbReference>
<dbReference type="GO" id="GO:0005737">
    <property type="term" value="C:cytoplasm"/>
    <property type="evidence" value="ECO:0007669"/>
    <property type="project" value="TreeGrafter"/>
</dbReference>
<feature type="site" description="Lowers pKa of active site Cys" evidence="3">
    <location>
        <position position="241"/>
    </location>
</feature>
<dbReference type="InterPro" id="IPR010987">
    <property type="entry name" value="Glutathione-S-Trfase_C-like"/>
</dbReference>
<dbReference type="Pfam" id="PF13409">
    <property type="entry name" value="GST_N_2"/>
    <property type="match status" value="1"/>
</dbReference>
<dbReference type="STRING" id="439219.SAMN02910293_00850"/>
<dbReference type="Pfam" id="PF13410">
    <property type="entry name" value="GST_C_2"/>
    <property type="match status" value="1"/>
</dbReference>
<sequence>MPTEYVKKEITSDGSFERQKTRFTTPFGDGEGQLPIEKNRYRLLVSYACPWAHRQLIALKLLGLDDYISVGVVNPVRPKIDRTDWEFSLDQDGHDPVLGIKYLSDIYLETEPDYQGRFTVPTVVDLKTKKVVNNDFLNLLRHWELAWKELHKADAPDLYPEELAQAIDELNDIIYHDINNGVYKAGFAQSQEPYEEAFDKLFQRLDELEERLSHSRYLFGDKITDSDIRLYVTLARFDAAYYNGFNCNRNRLIDFPNLWGYARDLYQQEAFRETTKFDHIKKHYHLSATINPHQILPKGPDFSEWEKPHDRADRSYDRNE</sequence>
<gene>
    <name evidence="6" type="ORF">SAMN02910293_00850</name>
</gene>
<dbReference type="AlphaFoldDB" id="A0A1G6B9F6"/>
<dbReference type="Gene3D" id="1.20.1050.10">
    <property type="match status" value="1"/>
</dbReference>
<feature type="site" description="Lowers pKa of active site Cys" evidence="3">
    <location>
        <position position="284"/>
    </location>
</feature>
<keyword evidence="6" id="KW-0808">Transferase</keyword>
<evidence type="ECO:0000256" key="4">
    <source>
        <dbReference type="SAM" id="MobiDB-lite"/>
    </source>
</evidence>
<dbReference type="GO" id="GO:0004364">
    <property type="term" value="F:glutathione transferase activity"/>
    <property type="evidence" value="ECO:0007669"/>
    <property type="project" value="InterPro"/>
</dbReference>
<dbReference type="InterPro" id="IPR047047">
    <property type="entry name" value="GST_Omega-like_C"/>
</dbReference>
<dbReference type="InterPro" id="IPR040079">
    <property type="entry name" value="Glutathione_S-Trfase"/>
</dbReference>
<feature type="compositionally biased region" description="Basic and acidic residues" evidence="4">
    <location>
        <begin position="304"/>
        <end position="320"/>
    </location>
</feature>
<dbReference type="CDD" id="cd03190">
    <property type="entry name" value="GST_C_Omega_like"/>
    <property type="match status" value="1"/>
</dbReference>
<keyword evidence="7" id="KW-1185">Reference proteome</keyword>
<dbReference type="SFLD" id="SFLDG01206">
    <property type="entry name" value="Xi.1"/>
    <property type="match status" value="1"/>
</dbReference>
<reference evidence="6 7" key="1">
    <citation type="submission" date="2016-10" db="EMBL/GenBank/DDBJ databases">
        <authorList>
            <person name="de Groot N.N."/>
        </authorList>
    </citation>
    <scope>NUCLEOTIDE SEQUENCE [LARGE SCALE GENOMIC DNA]</scope>
    <source>
        <strain evidence="6 7">A-4</strain>
    </source>
</reference>
<proteinExistence type="predicted"/>
<feature type="region of interest" description="Disordered" evidence="4">
    <location>
        <begin position="299"/>
        <end position="320"/>
    </location>
</feature>
<dbReference type="Proteomes" id="UP000182508">
    <property type="component" value="Unassembled WGS sequence"/>
</dbReference>
<feature type="active site" description="Nucleophile" evidence="1">
    <location>
        <position position="49"/>
    </location>
</feature>
<dbReference type="PIRSF" id="PIRSF015753">
    <property type="entry name" value="GST"/>
    <property type="match status" value="1"/>
</dbReference>
<dbReference type="SFLD" id="SFLDS00019">
    <property type="entry name" value="Glutathione_Transferase_(cytos"/>
    <property type="match status" value="1"/>
</dbReference>
<dbReference type="Gene3D" id="3.40.30.10">
    <property type="entry name" value="Glutaredoxin"/>
    <property type="match status" value="1"/>
</dbReference>
<feature type="domain" description="GST C-terminal" evidence="5">
    <location>
        <begin position="160"/>
        <end position="284"/>
    </location>
</feature>
<dbReference type="InterPro" id="IPR016639">
    <property type="entry name" value="GST_Omega/GSH"/>
</dbReference>
<name>A0A1G6B9F6_9STRE</name>
<feature type="binding site" evidence="2">
    <location>
        <position position="85"/>
    </location>
    <ligand>
        <name>glutathione</name>
        <dbReference type="ChEBI" id="CHEBI:57925"/>
    </ligand>
</feature>
<feature type="active site" description="Proton donor/acceptor" evidence="1">
    <location>
        <position position="183"/>
    </location>
</feature>
<evidence type="ECO:0000256" key="1">
    <source>
        <dbReference type="PIRSR" id="PIRSR015753-1"/>
    </source>
</evidence>